<feature type="region of interest" description="Disordered" evidence="12">
    <location>
        <begin position="23"/>
        <end position="76"/>
    </location>
</feature>
<dbReference type="Pfam" id="PF10471">
    <property type="entry name" value="ANAPC_CDC26"/>
    <property type="match status" value="1"/>
</dbReference>
<feature type="compositionally biased region" description="Polar residues" evidence="12">
    <location>
        <begin position="31"/>
        <end position="42"/>
    </location>
</feature>
<evidence type="ECO:0000256" key="9">
    <source>
        <dbReference type="ARBA" id="ARBA00023242"/>
    </source>
</evidence>
<dbReference type="GO" id="GO:0005680">
    <property type="term" value="C:anaphase-promoting complex"/>
    <property type="evidence" value="ECO:0007669"/>
    <property type="project" value="InterPro"/>
</dbReference>
<evidence type="ECO:0000313" key="14">
    <source>
        <dbReference type="Proteomes" id="UP000318571"/>
    </source>
</evidence>
<dbReference type="GO" id="GO:0070979">
    <property type="term" value="P:protein K11-linked ubiquitination"/>
    <property type="evidence" value="ECO:0007669"/>
    <property type="project" value="TreeGrafter"/>
</dbReference>
<dbReference type="AlphaFoldDB" id="A0A553PH50"/>
<keyword evidence="7" id="KW-0833">Ubl conjugation pathway</keyword>
<name>A0A553PH50_TIGCA</name>
<comment type="similarity">
    <text evidence="3">Belongs to the CDC26 family.</text>
</comment>
<evidence type="ECO:0000256" key="5">
    <source>
        <dbReference type="ARBA" id="ARBA00022618"/>
    </source>
</evidence>
<dbReference type="PANTHER" id="PTHR28579">
    <property type="entry name" value="ANAPHASE-PROMOTING COMPLEX SUBUNIT CDC26"/>
    <property type="match status" value="1"/>
</dbReference>
<evidence type="ECO:0000256" key="8">
    <source>
        <dbReference type="ARBA" id="ARBA00023054"/>
    </source>
</evidence>
<dbReference type="InterPro" id="IPR018860">
    <property type="entry name" value="APC_suCDC26"/>
</dbReference>
<evidence type="ECO:0000256" key="1">
    <source>
        <dbReference type="ARBA" id="ARBA00004123"/>
    </source>
</evidence>
<evidence type="ECO:0000256" key="7">
    <source>
        <dbReference type="ARBA" id="ARBA00022786"/>
    </source>
</evidence>
<reference evidence="13 14" key="1">
    <citation type="journal article" date="2018" name="Nat. Ecol. Evol.">
        <title>Genomic signatures of mitonuclear coevolution across populations of Tigriopus californicus.</title>
        <authorList>
            <person name="Barreto F.S."/>
            <person name="Watson E.T."/>
            <person name="Lima T.G."/>
            <person name="Willett C.S."/>
            <person name="Edmands S."/>
            <person name="Li W."/>
            <person name="Burton R.S."/>
        </authorList>
    </citation>
    <scope>NUCLEOTIDE SEQUENCE [LARGE SCALE GENOMIC DNA]</scope>
    <source>
        <strain evidence="13 14">San Diego</strain>
    </source>
</reference>
<dbReference type="GO" id="GO:0007346">
    <property type="term" value="P:regulation of mitotic cell cycle"/>
    <property type="evidence" value="ECO:0007669"/>
    <property type="project" value="TreeGrafter"/>
</dbReference>
<gene>
    <name evidence="13" type="ORF">TCAL_06361</name>
</gene>
<keyword evidence="10" id="KW-0131">Cell cycle</keyword>
<dbReference type="Proteomes" id="UP000318571">
    <property type="component" value="Chromosome 5"/>
</dbReference>
<keyword evidence="9" id="KW-0539">Nucleus</keyword>
<feature type="compositionally biased region" description="Low complexity" evidence="12">
    <location>
        <begin position="43"/>
        <end position="54"/>
    </location>
</feature>
<keyword evidence="5" id="KW-0132">Cell division</keyword>
<comment type="subcellular location">
    <subcellularLocation>
        <location evidence="1">Nucleus</location>
    </subcellularLocation>
</comment>
<evidence type="ECO:0000256" key="6">
    <source>
        <dbReference type="ARBA" id="ARBA00022776"/>
    </source>
</evidence>
<dbReference type="PANTHER" id="PTHR28579:SF1">
    <property type="entry name" value="ANAPHASE-PROMOTING COMPLEX SUBUNIT CDC26"/>
    <property type="match status" value="1"/>
</dbReference>
<keyword evidence="6" id="KW-0498">Mitosis</keyword>
<evidence type="ECO:0000256" key="3">
    <source>
        <dbReference type="ARBA" id="ARBA00007939"/>
    </source>
</evidence>
<dbReference type="OrthoDB" id="2422341at2759"/>
<evidence type="ECO:0000256" key="12">
    <source>
        <dbReference type="SAM" id="MobiDB-lite"/>
    </source>
</evidence>
<comment type="caution">
    <text evidence="13">The sequence shown here is derived from an EMBL/GenBank/DDBJ whole genome shotgun (WGS) entry which is preliminary data.</text>
</comment>
<evidence type="ECO:0000313" key="13">
    <source>
        <dbReference type="EMBL" id="TRY77013.1"/>
    </source>
</evidence>
<proteinExistence type="inferred from homology"/>
<dbReference type="GO" id="GO:0031145">
    <property type="term" value="P:anaphase-promoting complex-dependent catabolic process"/>
    <property type="evidence" value="ECO:0007669"/>
    <property type="project" value="InterPro"/>
</dbReference>
<keyword evidence="8" id="KW-0175">Coiled coil</keyword>
<comment type="pathway">
    <text evidence="2">Protein modification; protein ubiquitination.</text>
</comment>
<keyword evidence="14" id="KW-1185">Reference proteome</keyword>
<sequence>MIRRPPTRLELKMDDIKEYERMKSESRKNIFGNSPTHNSTANESGSLSSAAEPSSTDKRNALYARIGFDPKPRKPS</sequence>
<evidence type="ECO:0000256" key="10">
    <source>
        <dbReference type="ARBA" id="ARBA00023306"/>
    </source>
</evidence>
<evidence type="ECO:0000256" key="2">
    <source>
        <dbReference type="ARBA" id="ARBA00004906"/>
    </source>
</evidence>
<evidence type="ECO:0000256" key="11">
    <source>
        <dbReference type="ARBA" id="ARBA00032907"/>
    </source>
</evidence>
<accession>A0A553PH50</accession>
<evidence type="ECO:0000256" key="4">
    <source>
        <dbReference type="ARBA" id="ARBA00018549"/>
    </source>
</evidence>
<dbReference type="GO" id="GO:0051301">
    <property type="term" value="P:cell division"/>
    <property type="evidence" value="ECO:0007669"/>
    <property type="project" value="UniProtKB-KW"/>
</dbReference>
<dbReference type="EMBL" id="VCGU01000004">
    <property type="protein sequence ID" value="TRY77013.1"/>
    <property type="molecule type" value="Genomic_DNA"/>
</dbReference>
<protein>
    <recommendedName>
        <fullName evidence="4">Anaphase-promoting complex subunit CDC26</fullName>
    </recommendedName>
    <alternativeName>
        <fullName evidence="11">Cell division cycle protein 26 homolog</fullName>
    </alternativeName>
</protein>
<organism evidence="13 14">
    <name type="scientific">Tigriopus californicus</name>
    <name type="common">Marine copepod</name>
    <dbReference type="NCBI Taxonomy" id="6832"/>
    <lineage>
        <taxon>Eukaryota</taxon>
        <taxon>Metazoa</taxon>
        <taxon>Ecdysozoa</taxon>
        <taxon>Arthropoda</taxon>
        <taxon>Crustacea</taxon>
        <taxon>Multicrustacea</taxon>
        <taxon>Hexanauplia</taxon>
        <taxon>Copepoda</taxon>
        <taxon>Harpacticoida</taxon>
        <taxon>Harpacticidae</taxon>
        <taxon>Tigriopus</taxon>
    </lineage>
</organism>